<dbReference type="InterPro" id="IPR024733">
    <property type="entry name" value="NAGLU_tim-barrel"/>
</dbReference>
<dbReference type="InterPro" id="IPR024240">
    <property type="entry name" value="NAGLU_N"/>
</dbReference>
<keyword evidence="6" id="KW-1185">Reference proteome</keyword>
<dbReference type="EMBL" id="BLPG01000002">
    <property type="protein sequence ID" value="GFJ95941.1"/>
    <property type="molecule type" value="Genomic_DNA"/>
</dbReference>
<dbReference type="GO" id="GO:0005975">
    <property type="term" value="P:carbohydrate metabolic process"/>
    <property type="evidence" value="ECO:0007669"/>
    <property type="project" value="UniProtKB-ARBA"/>
</dbReference>
<evidence type="ECO:0000313" key="6">
    <source>
        <dbReference type="Proteomes" id="UP000482960"/>
    </source>
</evidence>
<protein>
    <submittedName>
        <fullName evidence="5">Alpha-N-acetylglucosaminidase</fullName>
    </submittedName>
</protein>
<evidence type="ECO:0000259" key="3">
    <source>
        <dbReference type="Pfam" id="PF12971"/>
    </source>
</evidence>
<dbReference type="InterPro" id="IPR029018">
    <property type="entry name" value="Hex-like_dom2"/>
</dbReference>
<evidence type="ECO:0000259" key="2">
    <source>
        <dbReference type="Pfam" id="PF05089"/>
    </source>
</evidence>
<dbReference type="InterPro" id="IPR007781">
    <property type="entry name" value="NAGLU"/>
</dbReference>
<dbReference type="Pfam" id="PF05089">
    <property type="entry name" value="NAGLU"/>
    <property type="match status" value="1"/>
</dbReference>
<feature type="domain" description="Alpha-N-acetylglucosaminidase N-terminal" evidence="3">
    <location>
        <begin position="31"/>
        <end position="76"/>
    </location>
</feature>
<reference evidence="5 6" key="2">
    <citation type="submission" date="2020-03" db="EMBL/GenBank/DDBJ databases">
        <authorList>
            <person name="Ichikawa N."/>
            <person name="Kimura A."/>
            <person name="Kitahashi Y."/>
            <person name="Uohara A."/>
        </authorList>
    </citation>
    <scope>NUCLEOTIDE SEQUENCE [LARGE SCALE GENOMIC DNA]</scope>
    <source>
        <strain evidence="5 6">NBRC 108638</strain>
    </source>
</reference>
<dbReference type="PANTHER" id="PTHR12872:SF1">
    <property type="entry name" value="ALPHA-N-ACETYLGLUCOSAMINIDASE"/>
    <property type="match status" value="1"/>
</dbReference>
<dbReference type="InterPro" id="IPR024732">
    <property type="entry name" value="NAGLU_C"/>
</dbReference>
<dbReference type="Proteomes" id="UP000482960">
    <property type="component" value="Unassembled WGS sequence"/>
</dbReference>
<name>A0A6V8LLR5_9ACTN</name>
<evidence type="ECO:0000313" key="5">
    <source>
        <dbReference type="EMBL" id="GFJ95941.1"/>
    </source>
</evidence>
<comment type="caution">
    <text evidence="5">The sequence shown here is derived from an EMBL/GenBank/DDBJ whole genome shotgun (WGS) entry which is preliminary data.</text>
</comment>
<dbReference type="GO" id="GO:0016787">
    <property type="term" value="F:hydrolase activity"/>
    <property type="evidence" value="ECO:0007669"/>
    <property type="project" value="UniProtKB-KW"/>
</dbReference>
<organism evidence="5 6">
    <name type="scientific">Phytohabitans rumicis</name>
    <dbReference type="NCBI Taxonomy" id="1076125"/>
    <lineage>
        <taxon>Bacteria</taxon>
        <taxon>Bacillati</taxon>
        <taxon>Actinomycetota</taxon>
        <taxon>Actinomycetes</taxon>
        <taxon>Micromonosporales</taxon>
        <taxon>Micromonosporaceae</taxon>
    </lineage>
</organism>
<dbReference type="Pfam" id="PF12972">
    <property type="entry name" value="NAGLU_C"/>
    <property type="match status" value="1"/>
</dbReference>
<sequence length="719" mass="78703">MGAMTAWASTVQGLWNRITGGGPPPRFSALPGRRRYEAYAAAGTLHVAATDAVSACVGIHRYLRDACGVRVTWGADLPLALGALPDSTPLRGTARVDEFYHLNFCTYGYSTAFWGWDEWERELDWMALHGVTMPLHLVGHEAALALAYSRLGMTDEEIRAFLGGPAYLPWLYMGCLDSFAGPLPAGWIRQQLALGRRILERERAFGMRVVLPAFTGHLPRALAPAGARTRYWQGLPTTVVAPDDPLFRRLTAEIVAAQRELFGTDHLYAADPFIEMVPAEVDDGAAYPAAVAAAIVDGLRAADAEATWVLQSWPFSYQIDYWIRDRVSRFLDGIPPGGVLILDLYGEADPQWPRLDGYAGRPWIWNGLLNFGGRTEPVADLGATGRNLEAALAADHPPVGLGLTMEAIHNNPAFYELITDRAWSREPADLGSWIQDFGRQRYGSVDPAVDRAWAGLRRSVLDADARAIFPERFISMTVARPDYVRLLDPASTVHDDVRAALFYRPDDLLAAIEALLAVPASGPARDDLALAGAALLLRIIDHRFSALLTQSQRSGTLDPTSAVGFLAAFDDLDALVATRPDLRLDAWVAAARRRADDAEGRRVLEDNARRILTVWNTTAHAELDDYAARVWSGLVGGYYKRRWELWLRLLPGALDPAGRAAAQHALDAELRRLADAFIAIGPTTTTDAATVTAAAARVLDRYGDEFRSLKKGTAARGVH</sequence>
<dbReference type="Gene3D" id="1.20.120.670">
    <property type="entry name" value="N-acetyl-b-d-glucoasminidase"/>
    <property type="match status" value="1"/>
</dbReference>
<dbReference type="Gene3D" id="3.20.20.80">
    <property type="entry name" value="Glycosidases"/>
    <property type="match status" value="1"/>
</dbReference>
<reference evidence="5 6" key="1">
    <citation type="submission" date="2020-03" db="EMBL/GenBank/DDBJ databases">
        <title>Whole genome shotgun sequence of Phytohabitans rumicis NBRC 108638.</title>
        <authorList>
            <person name="Komaki H."/>
            <person name="Tamura T."/>
        </authorList>
    </citation>
    <scope>NUCLEOTIDE SEQUENCE [LARGE SCALE GENOMIC DNA]</scope>
    <source>
        <strain evidence="5 6">NBRC 108638</strain>
    </source>
</reference>
<evidence type="ECO:0000259" key="4">
    <source>
        <dbReference type="Pfam" id="PF12972"/>
    </source>
</evidence>
<dbReference type="PANTHER" id="PTHR12872">
    <property type="entry name" value="ALPHA-N-ACETYLGLUCOSAMINIDASE"/>
    <property type="match status" value="1"/>
</dbReference>
<dbReference type="Gene3D" id="3.30.379.10">
    <property type="entry name" value="Chitobiase/beta-hexosaminidase domain 2-like"/>
    <property type="match status" value="1"/>
</dbReference>
<evidence type="ECO:0000256" key="1">
    <source>
        <dbReference type="ARBA" id="ARBA00022801"/>
    </source>
</evidence>
<feature type="domain" description="Alpha-N-acetylglucosaminidase tim-barrel" evidence="2">
    <location>
        <begin position="100"/>
        <end position="424"/>
    </location>
</feature>
<gene>
    <name evidence="5" type="ORF">Prum_095830</name>
</gene>
<proteinExistence type="predicted"/>
<dbReference type="Pfam" id="PF12971">
    <property type="entry name" value="NAGLU_N"/>
    <property type="match status" value="1"/>
</dbReference>
<feature type="domain" description="Alpha-N-acetylglucosaminidase C-terminal" evidence="4">
    <location>
        <begin position="433"/>
        <end position="690"/>
    </location>
</feature>
<keyword evidence="1" id="KW-0378">Hydrolase</keyword>
<accession>A0A6V8LLR5</accession>
<dbReference type="AlphaFoldDB" id="A0A6V8LLR5"/>